<dbReference type="EMBL" id="CP018047">
    <property type="protein sequence ID" value="AQU67453.1"/>
    <property type="molecule type" value="Genomic_DNA"/>
</dbReference>
<protein>
    <submittedName>
        <fullName evidence="2">Uncharacterized protein</fullName>
    </submittedName>
</protein>
<reference evidence="2 3" key="1">
    <citation type="submission" date="2016-11" db="EMBL/GenBank/DDBJ databases">
        <title>Complete genome sequence of Streptomyces niveus SCSIO 3406.</title>
        <authorList>
            <person name="Zhu Q."/>
            <person name="Cheng W."/>
            <person name="Song Y."/>
            <person name="Li Q."/>
            <person name="Ju J."/>
        </authorList>
    </citation>
    <scope>NUCLEOTIDE SEQUENCE [LARGE SCALE GENOMIC DNA]</scope>
    <source>
        <strain evidence="2 3">SCSIO 3406</strain>
    </source>
</reference>
<dbReference type="Proteomes" id="UP000189677">
    <property type="component" value="Chromosome"/>
</dbReference>
<evidence type="ECO:0000313" key="2">
    <source>
        <dbReference type="EMBL" id="AQU67453.1"/>
    </source>
</evidence>
<gene>
    <name evidence="2" type="ORF">BBN63_15570</name>
</gene>
<organism evidence="2 3">
    <name type="scientific">Streptomyces niveus</name>
    <name type="common">Streptomyces spheroides</name>
    <dbReference type="NCBI Taxonomy" id="193462"/>
    <lineage>
        <taxon>Bacteria</taxon>
        <taxon>Bacillati</taxon>
        <taxon>Actinomycetota</taxon>
        <taxon>Actinomycetes</taxon>
        <taxon>Kitasatosporales</taxon>
        <taxon>Streptomycetaceae</taxon>
        <taxon>Streptomyces</taxon>
    </lineage>
</organism>
<accession>A0A1U9QTY5</accession>
<proteinExistence type="predicted"/>
<feature type="region of interest" description="Disordered" evidence="1">
    <location>
        <begin position="1"/>
        <end position="38"/>
    </location>
</feature>
<dbReference type="AlphaFoldDB" id="A0A1U9QTY5"/>
<dbReference type="KEGG" id="snw:BBN63_15570"/>
<keyword evidence="3" id="KW-1185">Reference proteome</keyword>
<name>A0A1U9QTY5_STRNV</name>
<evidence type="ECO:0000313" key="3">
    <source>
        <dbReference type="Proteomes" id="UP000189677"/>
    </source>
</evidence>
<sequence>MIVGFLGPDLAPDTDTDLAPDRDPDPDAPDRTRPRHGCPRHRLLKALKARLRTEHQRIIASHASIIPRIRDNSTPWPFAHLAMPPWPGRGARCPGARMRPG</sequence>
<evidence type="ECO:0000256" key="1">
    <source>
        <dbReference type="SAM" id="MobiDB-lite"/>
    </source>
</evidence>
<feature type="compositionally biased region" description="Basic and acidic residues" evidence="1">
    <location>
        <begin position="19"/>
        <end position="32"/>
    </location>
</feature>